<dbReference type="PANTHER" id="PTHR47977">
    <property type="entry name" value="RAS-RELATED PROTEIN RAB"/>
    <property type="match status" value="1"/>
</dbReference>
<dbReference type="InterPro" id="IPR050227">
    <property type="entry name" value="Rab"/>
</dbReference>
<organism evidence="4 5">
    <name type="scientific">Caenorhabditis auriculariae</name>
    <dbReference type="NCBI Taxonomy" id="2777116"/>
    <lineage>
        <taxon>Eukaryota</taxon>
        <taxon>Metazoa</taxon>
        <taxon>Ecdysozoa</taxon>
        <taxon>Nematoda</taxon>
        <taxon>Chromadorea</taxon>
        <taxon>Rhabditida</taxon>
        <taxon>Rhabditina</taxon>
        <taxon>Rhabditomorpha</taxon>
        <taxon>Rhabditoidea</taxon>
        <taxon>Rhabditidae</taxon>
        <taxon>Peloderinae</taxon>
        <taxon>Caenorhabditis</taxon>
    </lineage>
</organism>
<dbReference type="AlphaFoldDB" id="A0A8S1HJ16"/>
<dbReference type="InterPro" id="IPR001806">
    <property type="entry name" value="Small_GTPase"/>
</dbReference>
<dbReference type="SMART" id="SM00175">
    <property type="entry name" value="RAB"/>
    <property type="match status" value="1"/>
</dbReference>
<protein>
    <submittedName>
        <fullName evidence="4">Uncharacterized protein</fullName>
    </submittedName>
</protein>
<keyword evidence="2" id="KW-0342">GTP-binding</keyword>
<dbReference type="InterPro" id="IPR027417">
    <property type="entry name" value="P-loop_NTPase"/>
</dbReference>
<dbReference type="GO" id="GO:0005525">
    <property type="term" value="F:GTP binding"/>
    <property type="evidence" value="ECO:0007669"/>
    <property type="project" value="UniProtKB-KW"/>
</dbReference>
<evidence type="ECO:0000256" key="3">
    <source>
        <dbReference type="SAM" id="MobiDB-lite"/>
    </source>
</evidence>
<sequence length="205" mass="23515">MPTLDPANFDRFFRVLICGSSGVGKKTLLKSFCTDGDGEDTWASFVLDGEKILVVGKTNKMWRKEFYHDYDAVAVVFATDDVFSFEYALEVMNEMTRGPPLPTVVIENKIDVVESTEMRKEDVESAMHDRRKRLYRVSASKEFNVMHPFAYLLERLTRYKKDENANERKHSSPVESIRLGSREGWPEIPATGASRKSNKDRCIVM</sequence>
<reference evidence="4" key="1">
    <citation type="submission" date="2020-10" db="EMBL/GenBank/DDBJ databases">
        <authorList>
            <person name="Kikuchi T."/>
        </authorList>
    </citation>
    <scope>NUCLEOTIDE SEQUENCE</scope>
    <source>
        <strain evidence="4">NKZ352</strain>
    </source>
</reference>
<dbReference type="GO" id="GO:0003924">
    <property type="term" value="F:GTPase activity"/>
    <property type="evidence" value="ECO:0007669"/>
    <property type="project" value="InterPro"/>
</dbReference>
<dbReference type="EMBL" id="CAJGYM010000044">
    <property type="protein sequence ID" value="CAD6194401.1"/>
    <property type="molecule type" value="Genomic_DNA"/>
</dbReference>
<dbReference type="OrthoDB" id="6585768at2759"/>
<dbReference type="SUPFAM" id="SSF52540">
    <property type="entry name" value="P-loop containing nucleoside triphosphate hydrolases"/>
    <property type="match status" value="1"/>
</dbReference>
<evidence type="ECO:0000256" key="2">
    <source>
        <dbReference type="ARBA" id="ARBA00023134"/>
    </source>
</evidence>
<feature type="region of interest" description="Disordered" evidence="3">
    <location>
        <begin position="185"/>
        <end position="205"/>
    </location>
</feature>
<accession>A0A8S1HJ16</accession>
<proteinExistence type="predicted"/>
<comment type="caution">
    <text evidence="4">The sequence shown here is derived from an EMBL/GenBank/DDBJ whole genome shotgun (WGS) entry which is preliminary data.</text>
</comment>
<dbReference type="Pfam" id="PF00071">
    <property type="entry name" value="Ras"/>
    <property type="match status" value="1"/>
</dbReference>
<gene>
    <name evidence="4" type="ORF">CAUJ_LOCUS10320</name>
</gene>
<evidence type="ECO:0000313" key="5">
    <source>
        <dbReference type="Proteomes" id="UP000835052"/>
    </source>
</evidence>
<dbReference type="Proteomes" id="UP000835052">
    <property type="component" value="Unassembled WGS sequence"/>
</dbReference>
<name>A0A8S1HJ16_9PELO</name>
<keyword evidence="1" id="KW-0547">Nucleotide-binding</keyword>
<evidence type="ECO:0000313" key="4">
    <source>
        <dbReference type="EMBL" id="CAD6194401.1"/>
    </source>
</evidence>
<dbReference type="Gene3D" id="3.40.50.300">
    <property type="entry name" value="P-loop containing nucleotide triphosphate hydrolases"/>
    <property type="match status" value="1"/>
</dbReference>
<evidence type="ECO:0000256" key="1">
    <source>
        <dbReference type="ARBA" id="ARBA00022741"/>
    </source>
</evidence>
<dbReference type="PRINTS" id="PR00449">
    <property type="entry name" value="RASTRNSFRMNG"/>
</dbReference>
<keyword evidence="5" id="KW-1185">Reference proteome</keyword>